<proteinExistence type="inferred from homology"/>
<dbReference type="OrthoDB" id="1954577at2"/>
<dbReference type="InterPro" id="IPR000835">
    <property type="entry name" value="HTH_MarR-typ"/>
</dbReference>
<dbReference type="GO" id="GO:0003677">
    <property type="term" value="F:DNA binding"/>
    <property type="evidence" value="ECO:0007669"/>
    <property type="project" value="UniProtKB-KW"/>
</dbReference>
<keyword evidence="3" id="KW-0238">DNA-binding</keyword>
<dbReference type="GO" id="GO:0003700">
    <property type="term" value="F:DNA-binding transcription factor activity"/>
    <property type="evidence" value="ECO:0007669"/>
    <property type="project" value="InterPro"/>
</dbReference>
<keyword evidence="11" id="KW-1185">Reference proteome</keyword>
<dbReference type="Pfam" id="PF22381">
    <property type="entry name" value="Staph_reg_Sar_Rot"/>
    <property type="match status" value="1"/>
</dbReference>
<sequence>MKKEILASKHCPYCKRHCSFSDPHCGKGRALAEKFKEEKRFKEEKKRKPEIKRKAELLTEESRTAEEPASEPVKAPEKNEWKGILSEIRLLRLCYNGMKQLSDRKAGKQFYILAVLAEKGSLIQKELKVHTGLHSGELEEALEKLEKKACISRKRTEDKTIYISLTSKGADSAKELARDWKKDNGSIFASLTEEDKNVLEGILNKIIK</sequence>
<keyword evidence="4" id="KW-0804">Transcription</keyword>
<dbReference type="SUPFAM" id="SSF46785">
    <property type="entry name" value="Winged helix' DNA-binding domain"/>
    <property type="match status" value="1"/>
</dbReference>
<evidence type="ECO:0000313" key="10">
    <source>
        <dbReference type="EMBL" id="ADL03550.1"/>
    </source>
</evidence>
<comment type="similarity">
    <text evidence="5">Belongs to the SarZ family.</text>
</comment>
<keyword evidence="2" id="KW-0805">Transcription regulation</keyword>
<evidence type="ECO:0000256" key="1">
    <source>
        <dbReference type="ARBA" id="ARBA00004496"/>
    </source>
</evidence>
<evidence type="ECO:0000256" key="5">
    <source>
        <dbReference type="ARBA" id="ARBA00046337"/>
    </source>
</evidence>
<evidence type="ECO:0000256" key="7">
    <source>
        <dbReference type="ARBA" id="ARBA00047207"/>
    </source>
</evidence>
<dbReference type="STRING" id="610130.Closa_0931"/>
<dbReference type="PANTHER" id="PTHR42756:SF1">
    <property type="entry name" value="TRANSCRIPTIONAL REPRESSOR OF EMRAB OPERON"/>
    <property type="match status" value="1"/>
</dbReference>
<dbReference type="KEGG" id="csh:Closa_0931"/>
<dbReference type="AlphaFoldDB" id="D9R6P4"/>
<dbReference type="PANTHER" id="PTHR42756">
    <property type="entry name" value="TRANSCRIPTIONAL REGULATOR, MARR"/>
    <property type="match status" value="1"/>
</dbReference>
<evidence type="ECO:0000256" key="2">
    <source>
        <dbReference type="ARBA" id="ARBA00023015"/>
    </source>
</evidence>
<feature type="region of interest" description="Disordered" evidence="8">
    <location>
        <begin position="39"/>
        <end position="76"/>
    </location>
</feature>
<evidence type="ECO:0000256" key="3">
    <source>
        <dbReference type="ARBA" id="ARBA00023125"/>
    </source>
</evidence>
<comment type="subcellular location">
    <subcellularLocation>
        <location evidence="1">Cytoplasm</location>
    </subcellularLocation>
</comment>
<name>D9R6P4_LACSW</name>
<organism evidence="10 11">
    <name type="scientific">Lacrimispora saccharolytica (strain ATCC 35040 / DSM 2544 / NRCC 2533 / WM1)</name>
    <name type="common">Clostridium saccharolyticum</name>
    <dbReference type="NCBI Taxonomy" id="610130"/>
    <lineage>
        <taxon>Bacteria</taxon>
        <taxon>Bacillati</taxon>
        <taxon>Bacillota</taxon>
        <taxon>Clostridia</taxon>
        <taxon>Lachnospirales</taxon>
        <taxon>Lachnospiraceae</taxon>
        <taxon>Lacrimispora</taxon>
    </lineage>
</organism>
<evidence type="ECO:0000256" key="8">
    <source>
        <dbReference type="SAM" id="MobiDB-lite"/>
    </source>
</evidence>
<evidence type="ECO:0000256" key="4">
    <source>
        <dbReference type="ARBA" id="ARBA00023163"/>
    </source>
</evidence>
<dbReference type="GO" id="GO:0005737">
    <property type="term" value="C:cytoplasm"/>
    <property type="evidence" value="ECO:0007669"/>
    <property type="project" value="UniProtKB-SubCell"/>
</dbReference>
<dbReference type="Proteomes" id="UP000001662">
    <property type="component" value="Chromosome"/>
</dbReference>
<dbReference type="EMBL" id="CP002109">
    <property type="protein sequence ID" value="ADL03550.1"/>
    <property type="molecule type" value="Genomic_DNA"/>
</dbReference>
<dbReference type="InterPro" id="IPR055166">
    <property type="entry name" value="Transc_reg_Sar_Rot_HTH"/>
</dbReference>
<accession>D9R6P4</accession>
<evidence type="ECO:0000256" key="6">
    <source>
        <dbReference type="ARBA" id="ARBA00047188"/>
    </source>
</evidence>
<evidence type="ECO:0000259" key="9">
    <source>
        <dbReference type="SMART" id="SM00347"/>
    </source>
</evidence>
<dbReference type="HOGENOM" id="CLU_1319096_0_0_9"/>
<dbReference type="InterPro" id="IPR036388">
    <property type="entry name" value="WH-like_DNA-bd_sf"/>
</dbReference>
<dbReference type="RefSeq" id="WP_013271645.1">
    <property type="nucleotide sequence ID" value="NC_014376.1"/>
</dbReference>
<protein>
    <recommendedName>
        <fullName evidence="6">HTH-type transcriptional regulator SarZ</fullName>
    </recommendedName>
    <alternativeName>
        <fullName evidence="7">Staphylococcal accessory regulator Z</fullName>
    </alternativeName>
</protein>
<dbReference type="SMART" id="SM00347">
    <property type="entry name" value="HTH_MARR"/>
    <property type="match status" value="1"/>
</dbReference>
<evidence type="ECO:0000313" key="11">
    <source>
        <dbReference type="Proteomes" id="UP000001662"/>
    </source>
</evidence>
<feature type="domain" description="HTH marR-type" evidence="9">
    <location>
        <begin position="99"/>
        <end position="196"/>
    </location>
</feature>
<dbReference type="Gene3D" id="1.10.10.10">
    <property type="entry name" value="Winged helix-like DNA-binding domain superfamily/Winged helix DNA-binding domain"/>
    <property type="match status" value="1"/>
</dbReference>
<reference evidence="10" key="1">
    <citation type="submission" date="2010-07" db="EMBL/GenBank/DDBJ databases">
        <title>Complete sequence of Clostridium saccharolyticum WM1.</title>
        <authorList>
            <consortium name="US DOE Joint Genome Institute"/>
            <person name="Lucas S."/>
            <person name="Copeland A."/>
            <person name="Lapidus A."/>
            <person name="Cheng J.-F."/>
            <person name="Bruce D."/>
            <person name="Goodwin L."/>
            <person name="Pitluck S."/>
            <person name="Chertkov O."/>
            <person name="Detter J.C."/>
            <person name="Han C."/>
            <person name="Tapia R."/>
            <person name="Land M."/>
            <person name="Hauser L."/>
            <person name="Chang Y.-J."/>
            <person name="Jeffries C."/>
            <person name="Kyrpides N."/>
            <person name="Ivanova N."/>
            <person name="Mikhailova N."/>
            <person name="Mouttaki H."/>
            <person name="Lin L."/>
            <person name="Zhou J."/>
            <person name="Hemme C.L."/>
            <person name="Woyke T."/>
        </authorList>
    </citation>
    <scope>NUCLEOTIDE SEQUENCE [LARGE SCALE GENOMIC DNA]</scope>
    <source>
        <strain evidence="10">WM1</strain>
    </source>
</reference>
<feature type="compositionally biased region" description="Basic and acidic residues" evidence="8">
    <location>
        <begin position="39"/>
        <end position="66"/>
    </location>
</feature>
<dbReference type="InterPro" id="IPR036390">
    <property type="entry name" value="WH_DNA-bd_sf"/>
</dbReference>
<dbReference type="eggNOG" id="COG1846">
    <property type="taxonomic scope" value="Bacteria"/>
</dbReference>
<dbReference type="PaxDb" id="610130-Closa_0931"/>
<gene>
    <name evidence="10" type="ordered locus">Closa_0931</name>
</gene>